<evidence type="ECO:0008006" key="2">
    <source>
        <dbReference type="Google" id="ProtNLM"/>
    </source>
</evidence>
<organism evidence="1">
    <name type="scientific">marine sediment metagenome</name>
    <dbReference type="NCBI Taxonomy" id="412755"/>
    <lineage>
        <taxon>unclassified sequences</taxon>
        <taxon>metagenomes</taxon>
        <taxon>ecological metagenomes</taxon>
    </lineage>
</organism>
<dbReference type="AlphaFoldDB" id="A0A0F8WDM0"/>
<dbReference type="EMBL" id="LAZR01065755">
    <property type="protein sequence ID" value="KKK54912.1"/>
    <property type="molecule type" value="Genomic_DNA"/>
</dbReference>
<reference evidence="1" key="1">
    <citation type="journal article" date="2015" name="Nature">
        <title>Complex archaea that bridge the gap between prokaryotes and eukaryotes.</title>
        <authorList>
            <person name="Spang A."/>
            <person name="Saw J.H."/>
            <person name="Jorgensen S.L."/>
            <person name="Zaremba-Niedzwiedzka K."/>
            <person name="Martijn J."/>
            <person name="Lind A.E."/>
            <person name="van Eijk R."/>
            <person name="Schleper C."/>
            <person name="Guy L."/>
            <person name="Ettema T.J."/>
        </authorList>
    </citation>
    <scope>NUCLEOTIDE SEQUENCE</scope>
</reference>
<dbReference type="Gene3D" id="2.60.120.200">
    <property type="match status" value="1"/>
</dbReference>
<evidence type="ECO:0000313" key="1">
    <source>
        <dbReference type="EMBL" id="KKK54912.1"/>
    </source>
</evidence>
<gene>
    <name evidence="1" type="ORF">LCGC14_3079870</name>
</gene>
<sequence>SYHFDKTDSMHGAGEDHADFSFAGGTDAAFSVGAWVNRDAAGAEQAILAKYDVAGTLREWKLQLDIANKIYLELFDESLDDTVTSTGDTALTLNKWQFVVATYGGEGGNPGKSGMTIPLYLDGVAETETIADGGGNVYEDMEDTATPLMLGAADDTAAPTIEMDGRIALPFVCGKKLSAAEVAALYGIGRTLLGLA</sequence>
<comment type="caution">
    <text evidence="1">The sequence shown here is derived from an EMBL/GenBank/DDBJ whole genome shotgun (WGS) entry which is preliminary data.</text>
</comment>
<name>A0A0F8WDM0_9ZZZZ</name>
<accession>A0A0F8WDM0</accession>
<dbReference type="SUPFAM" id="SSF49899">
    <property type="entry name" value="Concanavalin A-like lectins/glucanases"/>
    <property type="match status" value="1"/>
</dbReference>
<dbReference type="InterPro" id="IPR013320">
    <property type="entry name" value="ConA-like_dom_sf"/>
</dbReference>
<protein>
    <recommendedName>
        <fullName evidence="2">LamG domain-containing protein</fullName>
    </recommendedName>
</protein>
<dbReference type="Pfam" id="PF13385">
    <property type="entry name" value="Laminin_G_3"/>
    <property type="match status" value="1"/>
</dbReference>
<feature type="non-terminal residue" evidence="1">
    <location>
        <position position="1"/>
    </location>
</feature>
<proteinExistence type="predicted"/>